<comment type="caution">
    <text evidence="4">The sequence shown here is derived from an EMBL/GenBank/DDBJ whole genome shotgun (WGS) entry which is preliminary data.</text>
</comment>
<dbReference type="InterPro" id="IPR036961">
    <property type="entry name" value="Kinesin_motor_dom_sf"/>
</dbReference>
<dbReference type="InterPro" id="IPR027640">
    <property type="entry name" value="Kinesin-like_fam"/>
</dbReference>
<dbReference type="OrthoDB" id="3176171at2759"/>
<protein>
    <recommendedName>
        <fullName evidence="3">Kinesin motor domain-containing protein</fullName>
    </recommendedName>
</protein>
<feature type="non-terminal residue" evidence="4">
    <location>
        <position position="1"/>
    </location>
</feature>
<dbReference type="InterPro" id="IPR001752">
    <property type="entry name" value="Kinesin_motor_dom"/>
</dbReference>
<comment type="similarity">
    <text evidence="2">Belongs to the TRAFAC class myosin-kinesin ATPase superfamily. Kinesin family.</text>
</comment>
<dbReference type="SUPFAM" id="SSF52540">
    <property type="entry name" value="P-loop containing nucleoside triphosphate hydrolases"/>
    <property type="match status" value="1"/>
</dbReference>
<dbReference type="GO" id="GO:0008017">
    <property type="term" value="F:microtubule binding"/>
    <property type="evidence" value="ECO:0007669"/>
    <property type="project" value="InterPro"/>
</dbReference>
<gene>
    <name evidence="4" type="ORF">GIB67_008633</name>
</gene>
<organism evidence="4 5">
    <name type="scientific">Kingdonia uniflora</name>
    <dbReference type="NCBI Taxonomy" id="39325"/>
    <lineage>
        <taxon>Eukaryota</taxon>
        <taxon>Viridiplantae</taxon>
        <taxon>Streptophyta</taxon>
        <taxon>Embryophyta</taxon>
        <taxon>Tracheophyta</taxon>
        <taxon>Spermatophyta</taxon>
        <taxon>Magnoliopsida</taxon>
        <taxon>Ranunculales</taxon>
        <taxon>Circaeasteraceae</taxon>
        <taxon>Kingdonia</taxon>
    </lineage>
</organism>
<dbReference type="GO" id="GO:0007018">
    <property type="term" value="P:microtubule-based movement"/>
    <property type="evidence" value="ECO:0007669"/>
    <property type="project" value="InterPro"/>
</dbReference>
<dbReference type="Pfam" id="PF00225">
    <property type="entry name" value="Kinesin"/>
    <property type="match status" value="2"/>
</dbReference>
<dbReference type="Proteomes" id="UP000541444">
    <property type="component" value="Unassembled WGS sequence"/>
</dbReference>
<name>A0A7J7M503_9MAGN</name>
<evidence type="ECO:0000313" key="4">
    <source>
        <dbReference type="EMBL" id="KAF6149912.1"/>
    </source>
</evidence>
<dbReference type="GO" id="GO:0005524">
    <property type="term" value="F:ATP binding"/>
    <property type="evidence" value="ECO:0007669"/>
    <property type="project" value="InterPro"/>
</dbReference>
<keyword evidence="1" id="KW-0505">Motor protein</keyword>
<dbReference type="PRINTS" id="PR00380">
    <property type="entry name" value="KINESINHEAVY"/>
</dbReference>
<accession>A0A7J7M503</accession>
<dbReference type="EMBL" id="JACGCM010001775">
    <property type="protein sequence ID" value="KAF6149912.1"/>
    <property type="molecule type" value="Genomic_DNA"/>
</dbReference>
<dbReference type="AlphaFoldDB" id="A0A7J7M503"/>
<dbReference type="GO" id="GO:0003777">
    <property type="term" value="F:microtubule motor activity"/>
    <property type="evidence" value="ECO:0007669"/>
    <property type="project" value="InterPro"/>
</dbReference>
<proteinExistence type="inferred from homology"/>
<dbReference type="InterPro" id="IPR027417">
    <property type="entry name" value="P-loop_NTPase"/>
</dbReference>
<dbReference type="PROSITE" id="PS50067">
    <property type="entry name" value="KINESIN_MOTOR_2"/>
    <property type="match status" value="1"/>
</dbReference>
<dbReference type="GO" id="GO:0015630">
    <property type="term" value="C:microtubule cytoskeleton"/>
    <property type="evidence" value="ECO:0007669"/>
    <property type="project" value="TreeGrafter"/>
</dbReference>
<evidence type="ECO:0000256" key="1">
    <source>
        <dbReference type="ARBA" id="ARBA00023175"/>
    </source>
</evidence>
<evidence type="ECO:0000259" key="3">
    <source>
        <dbReference type="PROSITE" id="PS50067"/>
    </source>
</evidence>
<comment type="caution">
    <text evidence="2">Lacks conserved residue(s) required for the propagation of feature annotation.</text>
</comment>
<dbReference type="SMART" id="SM00129">
    <property type="entry name" value="KISc"/>
    <property type="match status" value="1"/>
</dbReference>
<feature type="domain" description="Kinesin motor" evidence="3">
    <location>
        <begin position="1"/>
        <end position="195"/>
    </location>
</feature>
<dbReference type="PANTHER" id="PTHR47972:SF4">
    <property type="entry name" value="KINESIN-LIKE PROTEIN KIN-14L"/>
    <property type="match status" value="1"/>
</dbReference>
<evidence type="ECO:0000256" key="2">
    <source>
        <dbReference type="PROSITE-ProRule" id="PRU00283"/>
    </source>
</evidence>
<evidence type="ECO:0000313" key="5">
    <source>
        <dbReference type="Proteomes" id="UP000541444"/>
    </source>
</evidence>
<dbReference type="PANTHER" id="PTHR47972">
    <property type="entry name" value="KINESIN-LIKE PROTEIN KLP-3"/>
    <property type="match status" value="1"/>
</dbReference>
<dbReference type="Gene3D" id="3.40.850.10">
    <property type="entry name" value="Kinesin motor domain"/>
    <property type="match status" value="2"/>
</dbReference>
<keyword evidence="5" id="KW-1185">Reference proteome</keyword>
<sequence>EVFKDTQQLIRYVMDSYNVCIFAYGQTGSRKTHTTMCGPSGGSTMDRGINFLTQNDLFWISFARKNIMNYMSNGGISLLDATMHLVKSTNDVLNLMKLGEMNRFVSSTALNNRSSRSHSVLTVHVQGKDISGNIQRSCLHLVDLVGSERVDKSEVTGDRLKEAQYINGSLSCLGDVITALAQKNSHIPYRNSKLT</sequence>
<reference evidence="4 5" key="1">
    <citation type="journal article" date="2020" name="IScience">
        <title>Genome Sequencing of the Endangered Kingdonia uniflora (Circaeasteraceae, Ranunculales) Reveals Potential Mechanisms of Evolutionary Specialization.</title>
        <authorList>
            <person name="Sun Y."/>
            <person name="Deng T."/>
            <person name="Zhang A."/>
            <person name="Moore M.J."/>
            <person name="Landis J.B."/>
            <person name="Lin N."/>
            <person name="Zhang H."/>
            <person name="Zhang X."/>
            <person name="Huang J."/>
            <person name="Zhang X."/>
            <person name="Sun H."/>
            <person name="Wang H."/>
        </authorList>
    </citation>
    <scope>NUCLEOTIDE SEQUENCE [LARGE SCALE GENOMIC DNA]</scope>
    <source>
        <strain evidence="4">TB1705</strain>
        <tissue evidence="4">Leaf</tissue>
    </source>
</reference>